<gene>
    <name evidence="1" type="ORF">S06H3_52291</name>
</gene>
<dbReference type="AlphaFoldDB" id="X1PWB3"/>
<sequence>MADFILLNMESILEAWEDFARTLNTPLPDLDDAGLRNHAESILRTIAQDMQ</sequence>
<evidence type="ECO:0008006" key="2">
    <source>
        <dbReference type="Google" id="ProtNLM"/>
    </source>
</evidence>
<evidence type="ECO:0000313" key="1">
    <source>
        <dbReference type="EMBL" id="GAI43145.1"/>
    </source>
</evidence>
<proteinExistence type="predicted"/>
<reference evidence="1" key="1">
    <citation type="journal article" date="2014" name="Front. Microbiol.">
        <title>High frequency of phylogenetically diverse reductive dehalogenase-homologous genes in deep subseafloor sedimentary metagenomes.</title>
        <authorList>
            <person name="Kawai M."/>
            <person name="Futagami T."/>
            <person name="Toyoda A."/>
            <person name="Takaki Y."/>
            <person name="Nishi S."/>
            <person name="Hori S."/>
            <person name="Arai W."/>
            <person name="Tsubouchi T."/>
            <person name="Morono Y."/>
            <person name="Uchiyama I."/>
            <person name="Ito T."/>
            <person name="Fujiyama A."/>
            <person name="Inagaki F."/>
            <person name="Takami H."/>
        </authorList>
    </citation>
    <scope>NUCLEOTIDE SEQUENCE</scope>
    <source>
        <strain evidence="1">Expedition CK06-06</strain>
    </source>
</reference>
<feature type="non-terminal residue" evidence="1">
    <location>
        <position position="51"/>
    </location>
</feature>
<name>X1PWB3_9ZZZZ</name>
<comment type="caution">
    <text evidence="1">The sequence shown here is derived from an EMBL/GenBank/DDBJ whole genome shotgun (WGS) entry which is preliminary data.</text>
</comment>
<dbReference type="EMBL" id="BARV01033243">
    <property type="protein sequence ID" value="GAI43145.1"/>
    <property type="molecule type" value="Genomic_DNA"/>
</dbReference>
<accession>X1PWB3</accession>
<organism evidence="1">
    <name type="scientific">marine sediment metagenome</name>
    <dbReference type="NCBI Taxonomy" id="412755"/>
    <lineage>
        <taxon>unclassified sequences</taxon>
        <taxon>metagenomes</taxon>
        <taxon>ecological metagenomes</taxon>
    </lineage>
</organism>
<protein>
    <recommendedName>
        <fullName evidence="2">RsbT co-antagonist protein RsbRD N-terminal domain-containing protein</fullName>
    </recommendedName>
</protein>